<protein>
    <submittedName>
        <fullName evidence="1">Uncharacterized protein</fullName>
    </submittedName>
</protein>
<accession>A0AAV3QYL1</accession>
<dbReference type="EMBL" id="BAABME010006194">
    <property type="protein sequence ID" value="GAA0167703.1"/>
    <property type="molecule type" value="Genomic_DNA"/>
</dbReference>
<reference evidence="1 2" key="1">
    <citation type="submission" date="2024-01" db="EMBL/GenBank/DDBJ databases">
        <title>The complete chloroplast genome sequence of Lithospermum erythrorhizon: insights into the phylogenetic relationship among Boraginaceae species and the maternal lineages of purple gromwells.</title>
        <authorList>
            <person name="Okada T."/>
            <person name="Watanabe K."/>
        </authorList>
    </citation>
    <scope>NUCLEOTIDE SEQUENCE [LARGE SCALE GENOMIC DNA]</scope>
</reference>
<dbReference type="Proteomes" id="UP001454036">
    <property type="component" value="Unassembled WGS sequence"/>
</dbReference>
<name>A0AAV3QYL1_LITER</name>
<evidence type="ECO:0000313" key="1">
    <source>
        <dbReference type="EMBL" id="GAA0167703.1"/>
    </source>
</evidence>
<sequence length="178" mass="20017">MQSPRTQKEVQRLTGRIAALTWFISRAGGSDEPDNLQGCQEAAPGGERLLGPGAPNNTMVLPNDSQSHHRGDPFSLVYGSDGLLPVEINLETTRVSYYDELANEQGLRLNLDLLEEKKAAAVDKMARYKDKPGKMESPWEGPYLVRTVVVPITYELKNLEGRQVPRSWNTCHLRKYYM</sequence>
<gene>
    <name evidence="1" type="ORF">LIER_22575</name>
</gene>
<dbReference type="AlphaFoldDB" id="A0AAV3QYL1"/>
<comment type="caution">
    <text evidence="1">The sequence shown here is derived from an EMBL/GenBank/DDBJ whole genome shotgun (WGS) entry which is preliminary data.</text>
</comment>
<organism evidence="1 2">
    <name type="scientific">Lithospermum erythrorhizon</name>
    <name type="common">Purple gromwell</name>
    <name type="synonym">Lithospermum officinale var. erythrorhizon</name>
    <dbReference type="NCBI Taxonomy" id="34254"/>
    <lineage>
        <taxon>Eukaryota</taxon>
        <taxon>Viridiplantae</taxon>
        <taxon>Streptophyta</taxon>
        <taxon>Embryophyta</taxon>
        <taxon>Tracheophyta</taxon>
        <taxon>Spermatophyta</taxon>
        <taxon>Magnoliopsida</taxon>
        <taxon>eudicotyledons</taxon>
        <taxon>Gunneridae</taxon>
        <taxon>Pentapetalae</taxon>
        <taxon>asterids</taxon>
        <taxon>lamiids</taxon>
        <taxon>Boraginales</taxon>
        <taxon>Boraginaceae</taxon>
        <taxon>Boraginoideae</taxon>
        <taxon>Lithospermeae</taxon>
        <taxon>Lithospermum</taxon>
    </lineage>
</organism>
<evidence type="ECO:0000313" key="2">
    <source>
        <dbReference type="Proteomes" id="UP001454036"/>
    </source>
</evidence>
<keyword evidence="2" id="KW-1185">Reference proteome</keyword>
<proteinExistence type="predicted"/>